<dbReference type="EMBL" id="FAUH01000005">
    <property type="protein sequence ID" value="CUU65706.1"/>
    <property type="molecule type" value="Genomic_DNA"/>
</dbReference>
<protein>
    <submittedName>
        <fullName evidence="1">Uncharacterized protein</fullName>
    </submittedName>
</protein>
<sequence length="43" mass="4840">VSEANREAVYDQFLHYYNHHRAHTAIGGATPSARVHNLTGNYT</sequence>
<proteinExistence type="predicted"/>
<dbReference type="Proteomes" id="UP000182498">
    <property type="component" value="Unassembled WGS sequence"/>
</dbReference>
<accession>A0A0X2NJP3</accession>
<organism evidence="1 2">
    <name type="scientific">Corynebacterium variabile</name>
    <dbReference type="NCBI Taxonomy" id="1727"/>
    <lineage>
        <taxon>Bacteria</taxon>
        <taxon>Bacillati</taxon>
        <taxon>Actinomycetota</taxon>
        <taxon>Actinomycetes</taxon>
        <taxon>Mycobacteriales</taxon>
        <taxon>Corynebacteriaceae</taxon>
        <taxon>Corynebacterium</taxon>
    </lineage>
</organism>
<dbReference type="AlphaFoldDB" id="A0A0X2NJP3"/>
<name>A0A0X2NJP3_9CORY</name>
<dbReference type="OrthoDB" id="4281720at2"/>
<gene>
    <name evidence="1" type="ORF">CVAR292_01038</name>
</gene>
<reference evidence="2" key="1">
    <citation type="submission" date="2015-11" db="EMBL/GenBank/DDBJ databases">
        <authorList>
            <person name="Dugat-Bony E."/>
        </authorList>
    </citation>
    <scope>NUCLEOTIDE SEQUENCE [LARGE SCALE GENOMIC DNA]</scope>
    <source>
        <strain evidence="2">Mu292</strain>
    </source>
</reference>
<feature type="non-terminal residue" evidence="1">
    <location>
        <position position="1"/>
    </location>
</feature>
<keyword evidence="2" id="KW-1185">Reference proteome</keyword>
<evidence type="ECO:0000313" key="1">
    <source>
        <dbReference type="EMBL" id="CUU65706.1"/>
    </source>
</evidence>
<evidence type="ECO:0000313" key="2">
    <source>
        <dbReference type="Proteomes" id="UP000182498"/>
    </source>
</evidence>